<evidence type="ECO:0000313" key="7">
    <source>
        <dbReference type="EMBL" id="EOO26189.1"/>
    </source>
</evidence>
<dbReference type="InterPro" id="IPR011006">
    <property type="entry name" value="CheY-like_superfamily"/>
</dbReference>
<evidence type="ECO:0000256" key="3">
    <source>
        <dbReference type="ARBA" id="ARBA00023125"/>
    </source>
</evidence>
<evidence type="ECO:0000256" key="1">
    <source>
        <dbReference type="ARBA" id="ARBA00022553"/>
    </source>
</evidence>
<organism evidence="7 8">
    <name type="scientific">Bacillus cereus VD133</name>
    <dbReference type="NCBI Taxonomy" id="1053233"/>
    <lineage>
        <taxon>Bacteria</taxon>
        <taxon>Bacillati</taxon>
        <taxon>Bacillota</taxon>
        <taxon>Bacilli</taxon>
        <taxon>Bacillales</taxon>
        <taxon>Bacillaceae</taxon>
        <taxon>Bacillus</taxon>
        <taxon>Bacillus cereus group</taxon>
    </lineage>
</organism>
<evidence type="ECO:0000256" key="5">
    <source>
        <dbReference type="PROSITE-ProRule" id="PRU00169"/>
    </source>
</evidence>
<dbReference type="SMART" id="SM00448">
    <property type="entry name" value="REC"/>
    <property type="match status" value="1"/>
</dbReference>
<evidence type="ECO:0000256" key="4">
    <source>
        <dbReference type="ARBA" id="ARBA00023163"/>
    </source>
</evidence>
<dbReference type="GO" id="GO:0003677">
    <property type="term" value="F:DNA binding"/>
    <property type="evidence" value="ECO:0007669"/>
    <property type="project" value="UniProtKB-KW"/>
</dbReference>
<dbReference type="GO" id="GO:0000160">
    <property type="term" value="P:phosphorelay signal transduction system"/>
    <property type="evidence" value="ECO:0007669"/>
    <property type="project" value="InterPro"/>
</dbReference>
<dbReference type="PANTHER" id="PTHR43214">
    <property type="entry name" value="TWO-COMPONENT RESPONSE REGULATOR"/>
    <property type="match status" value="1"/>
</dbReference>
<keyword evidence="4" id="KW-0804">Transcription</keyword>
<feature type="domain" description="Response regulatory" evidence="6">
    <location>
        <begin position="4"/>
        <end position="120"/>
    </location>
</feature>
<dbReference type="GO" id="GO:0010468">
    <property type="term" value="P:regulation of gene expression"/>
    <property type="evidence" value="ECO:0007669"/>
    <property type="project" value="UniProtKB-ARBA"/>
</dbReference>
<dbReference type="PROSITE" id="PS50110">
    <property type="entry name" value="RESPONSE_REGULATORY"/>
    <property type="match status" value="1"/>
</dbReference>
<feature type="modified residue" description="4-aspartylphosphate" evidence="5">
    <location>
        <position position="55"/>
    </location>
</feature>
<dbReference type="Gene3D" id="3.40.50.2300">
    <property type="match status" value="1"/>
</dbReference>
<gene>
    <name evidence="7" type="ORF">IIU_06031</name>
</gene>
<dbReference type="PANTHER" id="PTHR43214:SF43">
    <property type="entry name" value="TWO-COMPONENT RESPONSE REGULATOR"/>
    <property type="match status" value="1"/>
</dbReference>
<reference evidence="7 8" key="1">
    <citation type="submission" date="2012-12" db="EMBL/GenBank/DDBJ databases">
        <title>The Genome Sequence of Bacillus cereus VD133.</title>
        <authorList>
            <consortium name="The Broad Institute Genome Sequencing Platform"/>
            <consortium name="The Broad Institute Genome Sequencing Center for Infectious Disease"/>
            <person name="Feldgarden M."/>
            <person name="Van der Auwera G.A."/>
            <person name="Mahillon J."/>
            <person name="Duprez V."/>
            <person name="Timmery S."/>
            <person name="Mattelet C."/>
            <person name="Dierick K."/>
            <person name="Sun M."/>
            <person name="Yu Z."/>
            <person name="Zhu L."/>
            <person name="Hu X."/>
            <person name="Shank E.B."/>
            <person name="Swiecicka I."/>
            <person name="Hansen B.M."/>
            <person name="Andrup L."/>
            <person name="Walker B."/>
            <person name="Young S.K."/>
            <person name="Zeng Q."/>
            <person name="Gargeya S."/>
            <person name="Fitzgerald M."/>
            <person name="Haas B."/>
            <person name="Abouelleil A."/>
            <person name="Alvarado L."/>
            <person name="Arachchi H.M."/>
            <person name="Berlin A.M."/>
            <person name="Chapman S.B."/>
            <person name="Dewar J."/>
            <person name="Goldberg J."/>
            <person name="Griggs A."/>
            <person name="Gujja S."/>
            <person name="Hansen M."/>
            <person name="Howarth C."/>
            <person name="Imamovic A."/>
            <person name="Larimer J."/>
            <person name="McCowan C."/>
            <person name="Murphy C."/>
            <person name="Neiman D."/>
            <person name="Pearson M."/>
            <person name="Priest M."/>
            <person name="Roberts A."/>
            <person name="Saif S."/>
            <person name="Shea T."/>
            <person name="Sisk P."/>
            <person name="Sykes S."/>
            <person name="Wortman J."/>
            <person name="Nusbaum C."/>
            <person name="Birren B."/>
        </authorList>
    </citation>
    <scope>NUCLEOTIDE SEQUENCE [LARGE SCALE GENOMIC DNA]</scope>
    <source>
        <strain evidence="7 8">VD133</strain>
    </source>
</reference>
<name>A0A9W5PL20_BACCE</name>
<accession>A0A9W5PL20</accession>
<comment type="caution">
    <text evidence="7">The sequence shown here is derived from an EMBL/GenBank/DDBJ whole genome shotgun (WGS) entry which is preliminary data.</text>
</comment>
<dbReference type="Proteomes" id="UP000014018">
    <property type="component" value="Unassembled WGS sequence"/>
</dbReference>
<sequence>MKIKVLLVDDHIVFLKGLALYLSAQEELEVVGKENGGSEALVKVEEVKPDIVLMDLSMPEMDGIEATACIKNKYPNVKVLVLTRFFDRAHVLSALKAGASGYILKDVEPDQLVGAIRSAYKGNIQLHPDIVNMLLSQTLL</sequence>
<keyword evidence="3" id="KW-0238">DNA-binding</keyword>
<keyword evidence="2" id="KW-0805">Transcription regulation</keyword>
<dbReference type="InterPro" id="IPR058245">
    <property type="entry name" value="NreC/VraR/RcsB-like_REC"/>
</dbReference>
<dbReference type="InterPro" id="IPR039420">
    <property type="entry name" value="WalR-like"/>
</dbReference>
<evidence type="ECO:0000313" key="8">
    <source>
        <dbReference type="Proteomes" id="UP000014018"/>
    </source>
</evidence>
<keyword evidence="1 5" id="KW-0597">Phosphoprotein</keyword>
<protein>
    <submittedName>
        <fullName evidence="7">Two-component system response regulator yhcZ</fullName>
    </submittedName>
</protein>
<dbReference type="InterPro" id="IPR001789">
    <property type="entry name" value="Sig_transdc_resp-reg_receiver"/>
</dbReference>
<dbReference type="CDD" id="cd17535">
    <property type="entry name" value="REC_NarL-like"/>
    <property type="match status" value="1"/>
</dbReference>
<dbReference type="EMBL" id="AHFB01000126">
    <property type="protein sequence ID" value="EOO26189.1"/>
    <property type="molecule type" value="Genomic_DNA"/>
</dbReference>
<evidence type="ECO:0000256" key="2">
    <source>
        <dbReference type="ARBA" id="ARBA00023015"/>
    </source>
</evidence>
<evidence type="ECO:0000259" key="6">
    <source>
        <dbReference type="PROSITE" id="PS50110"/>
    </source>
</evidence>
<dbReference type="SUPFAM" id="SSF52172">
    <property type="entry name" value="CheY-like"/>
    <property type="match status" value="1"/>
</dbReference>
<proteinExistence type="predicted"/>
<dbReference type="AlphaFoldDB" id="A0A9W5PL20"/>
<dbReference type="Pfam" id="PF00072">
    <property type="entry name" value="Response_reg"/>
    <property type="match status" value="1"/>
</dbReference>